<dbReference type="Pfam" id="PF03965">
    <property type="entry name" value="Penicillinase_R"/>
    <property type="match status" value="1"/>
</dbReference>
<dbReference type="InterPro" id="IPR036388">
    <property type="entry name" value="WH-like_DNA-bd_sf"/>
</dbReference>
<evidence type="ECO:0008006" key="7">
    <source>
        <dbReference type="Google" id="ProtNLM"/>
    </source>
</evidence>
<sequence>MCPDPIRPSDGELAILSVLWRRGPSTVRDVHTELARERDLGYTTVLKLMQIMAEKGMVTRDASAMTHVYTAARDQEPTQAFLVQDLVRRAFAGSAKDLMVRALESHAASVSELDEIQRLLDAARRKAEAP</sequence>
<dbReference type="RefSeq" id="WP_316414212.1">
    <property type="nucleotide sequence ID" value="NZ_AP027080.1"/>
</dbReference>
<dbReference type="Gene3D" id="1.10.10.10">
    <property type="entry name" value="Winged helix-like DNA-binding domain superfamily/Winged helix DNA-binding domain"/>
    <property type="match status" value="1"/>
</dbReference>
<reference evidence="6" key="1">
    <citation type="journal article" date="2023" name="Int. J. Syst. Evol. Microbiol.">
        <title>Mesoterricola silvestris gen. nov., sp. nov., Mesoterricola sediminis sp. nov., Geothrix oryzae sp. nov., Geothrix edaphica sp. nov., Geothrix rubra sp. nov., and Geothrix limicola sp. nov., six novel members of Acidobacteriota isolated from soils.</title>
        <authorList>
            <person name="Itoh H."/>
            <person name="Sugisawa Y."/>
            <person name="Mise K."/>
            <person name="Xu Z."/>
            <person name="Kuniyasu M."/>
            <person name="Ushijima N."/>
            <person name="Kawano K."/>
            <person name="Kobayashi E."/>
            <person name="Shiratori Y."/>
            <person name="Masuda Y."/>
            <person name="Senoo K."/>
        </authorList>
    </citation>
    <scope>NUCLEOTIDE SEQUENCE [LARGE SCALE GENOMIC DNA]</scope>
    <source>
        <strain evidence="6">W79</strain>
    </source>
</reference>
<evidence type="ECO:0000313" key="5">
    <source>
        <dbReference type="EMBL" id="BDU71323.1"/>
    </source>
</evidence>
<evidence type="ECO:0000313" key="6">
    <source>
        <dbReference type="Proteomes" id="UP001238179"/>
    </source>
</evidence>
<dbReference type="Gene3D" id="1.10.4040.10">
    <property type="entry name" value="Penicillinase repressor domain"/>
    <property type="match status" value="1"/>
</dbReference>
<name>A0AA48GVX7_9BACT</name>
<comment type="similarity">
    <text evidence="1">Belongs to the BlaI transcriptional regulatory family.</text>
</comment>
<accession>A0AA48GVX7</accession>
<dbReference type="GO" id="GO:0045892">
    <property type="term" value="P:negative regulation of DNA-templated transcription"/>
    <property type="evidence" value="ECO:0007669"/>
    <property type="project" value="InterPro"/>
</dbReference>
<dbReference type="InterPro" id="IPR036390">
    <property type="entry name" value="WH_DNA-bd_sf"/>
</dbReference>
<dbReference type="InterPro" id="IPR005650">
    <property type="entry name" value="BlaI_family"/>
</dbReference>
<organism evidence="5 6">
    <name type="scientific">Mesoterricola silvestris</name>
    <dbReference type="NCBI Taxonomy" id="2927979"/>
    <lineage>
        <taxon>Bacteria</taxon>
        <taxon>Pseudomonadati</taxon>
        <taxon>Acidobacteriota</taxon>
        <taxon>Holophagae</taxon>
        <taxon>Holophagales</taxon>
        <taxon>Holophagaceae</taxon>
        <taxon>Mesoterricola</taxon>
    </lineage>
</organism>
<dbReference type="GO" id="GO:0003677">
    <property type="term" value="F:DNA binding"/>
    <property type="evidence" value="ECO:0007669"/>
    <property type="project" value="UniProtKB-KW"/>
</dbReference>
<protein>
    <recommendedName>
        <fullName evidence="7">Transcriptional regulator</fullName>
    </recommendedName>
</protein>
<keyword evidence="2" id="KW-0805">Transcription regulation</keyword>
<evidence type="ECO:0000256" key="2">
    <source>
        <dbReference type="ARBA" id="ARBA00023015"/>
    </source>
</evidence>
<dbReference type="Proteomes" id="UP001238179">
    <property type="component" value="Chromosome"/>
</dbReference>
<keyword evidence="3" id="KW-0238">DNA-binding</keyword>
<keyword evidence="4" id="KW-0804">Transcription</keyword>
<dbReference type="AlphaFoldDB" id="A0AA48GVX7"/>
<dbReference type="SUPFAM" id="SSF46785">
    <property type="entry name" value="Winged helix' DNA-binding domain"/>
    <property type="match status" value="1"/>
</dbReference>
<proteinExistence type="inferred from homology"/>
<evidence type="ECO:0000256" key="4">
    <source>
        <dbReference type="ARBA" id="ARBA00023163"/>
    </source>
</evidence>
<keyword evidence="6" id="KW-1185">Reference proteome</keyword>
<dbReference type="PIRSF" id="PIRSF019455">
    <property type="entry name" value="CopR_AtkY"/>
    <property type="match status" value="1"/>
</dbReference>
<dbReference type="EMBL" id="AP027080">
    <property type="protein sequence ID" value="BDU71323.1"/>
    <property type="molecule type" value="Genomic_DNA"/>
</dbReference>
<evidence type="ECO:0000256" key="3">
    <source>
        <dbReference type="ARBA" id="ARBA00023125"/>
    </source>
</evidence>
<evidence type="ECO:0000256" key="1">
    <source>
        <dbReference type="ARBA" id="ARBA00011046"/>
    </source>
</evidence>
<gene>
    <name evidence="5" type="ORF">METEAL_04970</name>
</gene>
<dbReference type="KEGG" id="msil:METEAL_04970"/>